<reference evidence="5 6" key="1">
    <citation type="submission" date="2023-07" db="EMBL/GenBank/DDBJ databases">
        <authorList>
            <person name="Lian W.-H."/>
        </authorList>
    </citation>
    <scope>NUCLEOTIDE SEQUENCE [LARGE SCALE GENOMIC DNA]</scope>
    <source>
        <strain evidence="5 6">SYSU DXS3180</strain>
    </source>
</reference>
<dbReference type="PANTHER" id="PTHR43212:SF3">
    <property type="entry name" value="QUERCETIN 2,3-DIOXYGENASE"/>
    <property type="match status" value="1"/>
</dbReference>
<organism evidence="5 6">
    <name type="scientific">Danxiaibacter flavus</name>
    <dbReference type="NCBI Taxonomy" id="3049108"/>
    <lineage>
        <taxon>Bacteria</taxon>
        <taxon>Pseudomonadati</taxon>
        <taxon>Bacteroidota</taxon>
        <taxon>Chitinophagia</taxon>
        <taxon>Chitinophagales</taxon>
        <taxon>Chitinophagaceae</taxon>
        <taxon>Danxiaibacter</taxon>
    </lineage>
</organism>
<feature type="domain" description="Quercetin 2,3-dioxygenase C-terminal cupin" evidence="4">
    <location>
        <begin position="156"/>
        <end position="234"/>
    </location>
</feature>
<accession>A0ABV3ZJK6</accession>
<evidence type="ECO:0000256" key="2">
    <source>
        <dbReference type="RuleBase" id="RU003457"/>
    </source>
</evidence>
<dbReference type="InterPro" id="IPR011051">
    <property type="entry name" value="RmlC_Cupin_sf"/>
</dbReference>
<proteinExistence type="inferred from homology"/>
<feature type="domain" description="Pirin N-terminal" evidence="3">
    <location>
        <begin position="12"/>
        <end position="121"/>
    </location>
</feature>
<keyword evidence="6" id="KW-1185">Reference proteome</keyword>
<dbReference type="InterPro" id="IPR014710">
    <property type="entry name" value="RmlC-like_jellyroll"/>
</dbReference>
<dbReference type="CDD" id="cd02910">
    <property type="entry name" value="cupin_Yhhw_N"/>
    <property type="match status" value="1"/>
</dbReference>
<gene>
    <name evidence="5" type="ORF">QTN47_20990</name>
</gene>
<comment type="similarity">
    <text evidence="1 2">Belongs to the pirin family.</text>
</comment>
<evidence type="ECO:0000256" key="1">
    <source>
        <dbReference type="ARBA" id="ARBA00008416"/>
    </source>
</evidence>
<dbReference type="InterPro" id="IPR041602">
    <property type="entry name" value="Quercetinase_C"/>
</dbReference>
<evidence type="ECO:0000259" key="4">
    <source>
        <dbReference type="Pfam" id="PF17954"/>
    </source>
</evidence>
<sequence>MAQYIYHKADTRGHDHHEWLDSKKTFSFGDYYNPERMGFGALRVLNDDTLPGRKGFGSHPHDNMEIISIPLKGSLVHEDSVGNKAIAATGSVQVMHAGSGLFHSEYNNSVEEEAEFLQIWIYPEDLNTSPRYTLGVLPLITDVDVLHTFIGPGSLDGLTVRKDTWFSYGVFSSGHTFNYVIRKAANGIDVFVISGSFFVDGKLLSQRDGMGIRNATAIDIETLGAEARLLVIEIPMDIHDQN</sequence>
<dbReference type="InterPro" id="IPR012093">
    <property type="entry name" value="Pirin"/>
</dbReference>
<dbReference type="Gene3D" id="2.60.120.10">
    <property type="entry name" value="Jelly Rolls"/>
    <property type="match status" value="2"/>
</dbReference>
<name>A0ABV3ZJK6_9BACT</name>
<evidence type="ECO:0000259" key="3">
    <source>
        <dbReference type="Pfam" id="PF02678"/>
    </source>
</evidence>
<dbReference type="Pfam" id="PF17954">
    <property type="entry name" value="Pirin_C_2"/>
    <property type="match status" value="1"/>
</dbReference>
<dbReference type="InterPro" id="IPR003829">
    <property type="entry name" value="Pirin_N_dom"/>
</dbReference>
<protein>
    <submittedName>
        <fullName evidence="5">Pirin family protein</fullName>
    </submittedName>
</protein>
<dbReference type="Proteomes" id="UP001560573">
    <property type="component" value="Unassembled WGS sequence"/>
</dbReference>
<dbReference type="Pfam" id="PF02678">
    <property type="entry name" value="Pirin"/>
    <property type="match status" value="1"/>
</dbReference>
<dbReference type="PIRSF" id="PIRSF006232">
    <property type="entry name" value="Pirin"/>
    <property type="match status" value="1"/>
</dbReference>
<dbReference type="EMBL" id="JAULBC010000007">
    <property type="protein sequence ID" value="MEX6689998.1"/>
    <property type="molecule type" value="Genomic_DNA"/>
</dbReference>
<dbReference type="SUPFAM" id="SSF51182">
    <property type="entry name" value="RmlC-like cupins"/>
    <property type="match status" value="1"/>
</dbReference>
<evidence type="ECO:0000313" key="5">
    <source>
        <dbReference type="EMBL" id="MEX6689998.1"/>
    </source>
</evidence>
<dbReference type="PANTHER" id="PTHR43212">
    <property type="entry name" value="QUERCETIN 2,3-DIOXYGENASE"/>
    <property type="match status" value="1"/>
</dbReference>
<evidence type="ECO:0000313" key="6">
    <source>
        <dbReference type="Proteomes" id="UP001560573"/>
    </source>
</evidence>
<dbReference type="RefSeq" id="WP_369331405.1">
    <property type="nucleotide sequence ID" value="NZ_JAULBC010000007.1"/>
</dbReference>
<comment type="caution">
    <text evidence="5">The sequence shown here is derived from an EMBL/GenBank/DDBJ whole genome shotgun (WGS) entry which is preliminary data.</text>
</comment>